<accession>D7SWC2</accession>
<feature type="region of interest" description="Disordered" evidence="1">
    <location>
        <begin position="1"/>
        <end position="26"/>
    </location>
</feature>
<evidence type="ECO:0000256" key="1">
    <source>
        <dbReference type="SAM" id="MobiDB-lite"/>
    </source>
</evidence>
<dbReference type="AlphaFoldDB" id="D7SWC2"/>
<reference evidence="3" key="1">
    <citation type="journal article" date="2007" name="Nature">
        <title>The grapevine genome sequence suggests ancestral hexaploidization in major angiosperm phyla.</title>
        <authorList>
            <consortium name="The French-Italian Public Consortium for Grapevine Genome Characterization."/>
            <person name="Jaillon O."/>
            <person name="Aury J.-M."/>
            <person name="Noel B."/>
            <person name="Policriti A."/>
            <person name="Clepet C."/>
            <person name="Casagrande A."/>
            <person name="Choisne N."/>
            <person name="Aubourg S."/>
            <person name="Vitulo N."/>
            <person name="Jubin C."/>
            <person name="Vezzi A."/>
            <person name="Legeai F."/>
            <person name="Hugueney P."/>
            <person name="Dasilva C."/>
            <person name="Horner D."/>
            <person name="Mica E."/>
            <person name="Jublot D."/>
            <person name="Poulain J."/>
            <person name="Bruyere C."/>
            <person name="Billault A."/>
            <person name="Segurens B."/>
            <person name="Gouyvenoux M."/>
            <person name="Ugarte E."/>
            <person name="Cattonaro F."/>
            <person name="Anthouard V."/>
            <person name="Vico V."/>
            <person name="Del Fabbro C."/>
            <person name="Alaux M."/>
            <person name="Di Gaspero G."/>
            <person name="Dumas V."/>
            <person name="Felice N."/>
            <person name="Paillard S."/>
            <person name="Juman I."/>
            <person name="Moroldo M."/>
            <person name="Scalabrin S."/>
            <person name="Canaguier A."/>
            <person name="Le Clainche I."/>
            <person name="Malacrida G."/>
            <person name="Durand E."/>
            <person name="Pesole G."/>
            <person name="Laucou V."/>
            <person name="Chatelet P."/>
            <person name="Merdinoglu D."/>
            <person name="Delledonne M."/>
            <person name="Pezzotti M."/>
            <person name="Lecharny A."/>
            <person name="Scarpelli C."/>
            <person name="Artiguenave F."/>
            <person name="Pe M.E."/>
            <person name="Valle G."/>
            <person name="Morgante M."/>
            <person name="Caboche M."/>
            <person name="Adam-Blondon A.-F."/>
            <person name="Weissenbach J."/>
            <person name="Quetier F."/>
            <person name="Wincker P."/>
        </authorList>
    </citation>
    <scope>NUCLEOTIDE SEQUENCE [LARGE SCALE GENOMIC DNA]</scope>
    <source>
        <strain evidence="3">cv. Pinot noir / PN40024</strain>
    </source>
</reference>
<proteinExistence type="predicted"/>
<organism evidence="2 3">
    <name type="scientific">Vitis vinifera</name>
    <name type="common">Grape</name>
    <dbReference type="NCBI Taxonomy" id="29760"/>
    <lineage>
        <taxon>Eukaryota</taxon>
        <taxon>Viridiplantae</taxon>
        <taxon>Streptophyta</taxon>
        <taxon>Embryophyta</taxon>
        <taxon>Tracheophyta</taxon>
        <taxon>Spermatophyta</taxon>
        <taxon>Magnoliopsida</taxon>
        <taxon>eudicotyledons</taxon>
        <taxon>Gunneridae</taxon>
        <taxon>Pentapetalae</taxon>
        <taxon>rosids</taxon>
        <taxon>Vitales</taxon>
        <taxon>Vitaceae</taxon>
        <taxon>Viteae</taxon>
        <taxon>Vitis</taxon>
    </lineage>
</organism>
<dbReference type="Proteomes" id="UP000009183">
    <property type="component" value="Chromosome 7"/>
</dbReference>
<evidence type="ECO:0000313" key="2">
    <source>
        <dbReference type="EMBL" id="CBI21571.3"/>
    </source>
</evidence>
<dbReference type="InParanoid" id="D7SWC2"/>
<sequence length="37" mass="4026">MAASPPLSSTTSSSSSFSSTPKHSQPINHFRNFILLY</sequence>
<feature type="compositionally biased region" description="Low complexity" evidence="1">
    <location>
        <begin position="1"/>
        <end position="21"/>
    </location>
</feature>
<evidence type="ECO:0000313" key="3">
    <source>
        <dbReference type="Proteomes" id="UP000009183"/>
    </source>
</evidence>
<protein>
    <submittedName>
        <fullName evidence="2">Uncharacterized protein</fullName>
    </submittedName>
</protein>
<dbReference type="PaxDb" id="29760-VIT_07s0031g02210.t01"/>
<dbReference type="HOGENOM" id="CLU_3352127_0_0_1"/>
<keyword evidence="3" id="KW-1185">Reference proteome</keyword>
<dbReference type="EMBL" id="FN595233">
    <property type="protein sequence ID" value="CBI21571.3"/>
    <property type="molecule type" value="Genomic_DNA"/>
</dbReference>
<gene>
    <name evidence="2" type="ordered locus">VIT_07s0031g02210</name>
</gene>
<name>D7SWC2_VITVI</name>